<accession>A0A7G2C6G6</accession>
<feature type="region of interest" description="Disordered" evidence="3">
    <location>
        <begin position="118"/>
        <end position="193"/>
    </location>
</feature>
<dbReference type="AlphaFoldDB" id="A0A7G2C6G6"/>
<proteinExistence type="predicted"/>
<reference evidence="5 6" key="1">
    <citation type="submission" date="2020-08" db="EMBL/GenBank/DDBJ databases">
        <authorList>
            <person name="Newling K."/>
            <person name="Davey J."/>
            <person name="Forrester S."/>
        </authorList>
    </citation>
    <scope>NUCLEOTIDE SEQUENCE [LARGE SCALE GENOMIC DNA]</scope>
    <source>
        <strain evidence="6">Crithidia deanei Carvalho (ATCC PRA-265)</strain>
    </source>
</reference>
<dbReference type="Proteomes" id="UP000515908">
    <property type="component" value="Chromosome 05"/>
</dbReference>
<sequence>MCELITTKPLFPGSNEVDQLFKIMNVLGSPTEKIWAGGMSLAKKIRYSFPNVQGCGLAKALPPHIPPAALELIEQMLTYDPKKRPTAEQCLQHPYFNVGIDDGDGLSVAAMDQLANAARRLQQSPQSAPAAMQNTSDTTMASDRADKPPSTVETKRSSLGDFSTASPKKLYNAGGKTNGTTGPIYSPKKNLFSPSKMNSLNDYGTSTNAPVKQNPTTTLGGLNLANVKTNNILKNTTLSTVPDKPTPAVEKKSDLDLDGLMDEFATELENDGLSPQKEILPSGGLANVKNSSEPVASMLANIRYKKDAGAKAPPLSLKNVKQTSLQNRGGVSNAQQAVSPSIKALLAKYRV</sequence>
<name>A0A7G2C6G6_9TRYP</name>
<feature type="domain" description="Protein kinase" evidence="4">
    <location>
        <begin position="1"/>
        <end position="96"/>
    </location>
</feature>
<dbReference type="GO" id="GO:0005524">
    <property type="term" value="F:ATP binding"/>
    <property type="evidence" value="ECO:0007669"/>
    <property type="project" value="UniProtKB-KW"/>
</dbReference>
<gene>
    <name evidence="5" type="ORF">ADEAN_000281100</name>
</gene>
<dbReference type="InterPro" id="IPR011009">
    <property type="entry name" value="Kinase-like_dom_sf"/>
</dbReference>
<evidence type="ECO:0000313" key="5">
    <source>
        <dbReference type="EMBL" id="CAD2215356.1"/>
    </source>
</evidence>
<evidence type="ECO:0000259" key="4">
    <source>
        <dbReference type="PROSITE" id="PS50011"/>
    </source>
</evidence>
<keyword evidence="2" id="KW-0067">ATP-binding</keyword>
<dbReference type="OrthoDB" id="1732493at2759"/>
<feature type="compositionally biased region" description="Basic and acidic residues" evidence="3">
    <location>
        <begin position="143"/>
        <end position="158"/>
    </location>
</feature>
<dbReference type="GO" id="GO:0004672">
    <property type="term" value="F:protein kinase activity"/>
    <property type="evidence" value="ECO:0007669"/>
    <property type="project" value="InterPro"/>
</dbReference>
<dbReference type="PANTHER" id="PTHR24055">
    <property type="entry name" value="MITOGEN-ACTIVATED PROTEIN KINASE"/>
    <property type="match status" value="1"/>
</dbReference>
<organism evidence="5 6">
    <name type="scientific">Angomonas deanei</name>
    <dbReference type="NCBI Taxonomy" id="59799"/>
    <lineage>
        <taxon>Eukaryota</taxon>
        <taxon>Discoba</taxon>
        <taxon>Euglenozoa</taxon>
        <taxon>Kinetoplastea</taxon>
        <taxon>Metakinetoplastina</taxon>
        <taxon>Trypanosomatida</taxon>
        <taxon>Trypanosomatidae</taxon>
        <taxon>Strigomonadinae</taxon>
        <taxon>Angomonas</taxon>
    </lineage>
</organism>
<evidence type="ECO:0000313" key="6">
    <source>
        <dbReference type="Proteomes" id="UP000515908"/>
    </source>
</evidence>
<dbReference type="VEuPathDB" id="TriTrypDB:ADEAN_000281100"/>
<dbReference type="EMBL" id="LR877149">
    <property type="protein sequence ID" value="CAD2215356.1"/>
    <property type="molecule type" value="Genomic_DNA"/>
</dbReference>
<feature type="compositionally biased region" description="Polar residues" evidence="3">
    <location>
        <begin position="132"/>
        <end position="141"/>
    </location>
</feature>
<dbReference type="PROSITE" id="PS50011">
    <property type="entry name" value="PROTEIN_KINASE_DOM"/>
    <property type="match status" value="1"/>
</dbReference>
<keyword evidence="1" id="KW-0547">Nucleotide-binding</keyword>
<dbReference type="InterPro" id="IPR000719">
    <property type="entry name" value="Prot_kinase_dom"/>
</dbReference>
<evidence type="ECO:0000256" key="3">
    <source>
        <dbReference type="SAM" id="MobiDB-lite"/>
    </source>
</evidence>
<dbReference type="Gene3D" id="1.10.510.10">
    <property type="entry name" value="Transferase(Phosphotransferase) domain 1"/>
    <property type="match status" value="1"/>
</dbReference>
<evidence type="ECO:0000256" key="2">
    <source>
        <dbReference type="ARBA" id="ARBA00022840"/>
    </source>
</evidence>
<keyword evidence="5" id="KW-0418">Kinase</keyword>
<dbReference type="InterPro" id="IPR050117">
    <property type="entry name" value="MAPK"/>
</dbReference>
<dbReference type="Pfam" id="PF00069">
    <property type="entry name" value="Pkinase"/>
    <property type="match status" value="1"/>
</dbReference>
<dbReference type="SUPFAM" id="SSF56112">
    <property type="entry name" value="Protein kinase-like (PK-like)"/>
    <property type="match status" value="1"/>
</dbReference>
<feature type="compositionally biased region" description="Low complexity" evidence="3">
    <location>
        <begin position="122"/>
        <end position="131"/>
    </location>
</feature>
<keyword evidence="5" id="KW-0808">Transferase</keyword>
<evidence type="ECO:0000256" key="1">
    <source>
        <dbReference type="ARBA" id="ARBA00022741"/>
    </source>
</evidence>
<protein>
    <submittedName>
        <fullName evidence="5">Protein kinase domain containing protein, putative</fullName>
    </submittedName>
</protein>
<keyword evidence="6" id="KW-1185">Reference proteome</keyword>